<dbReference type="Pfam" id="PF13585">
    <property type="entry name" value="CHU_C"/>
    <property type="match status" value="1"/>
</dbReference>
<feature type="chain" id="PRO_5046128152" evidence="1">
    <location>
        <begin position="22"/>
        <end position="2813"/>
    </location>
</feature>
<keyword evidence="1" id="KW-0732">Signal</keyword>
<reference evidence="3 4" key="1">
    <citation type="submission" date="2019-02" db="EMBL/GenBank/DDBJ databases">
        <authorList>
            <person name="Goldberg S.R."/>
            <person name="Haltli B.A."/>
            <person name="Correa H."/>
            <person name="Russell K.G."/>
        </authorList>
    </citation>
    <scope>NUCLEOTIDE SEQUENCE [LARGE SCALE GENOMIC DNA]</scope>
    <source>
        <strain evidence="3 4">JCM 16186</strain>
    </source>
</reference>
<evidence type="ECO:0000313" key="4">
    <source>
        <dbReference type="Proteomes" id="UP000798808"/>
    </source>
</evidence>
<evidence type="ECO:0000256" key="1">
    <source>
        <dbReference type="SAM" id="SignalP"/>
    </source>
</evidence>
<keyword evidence="4" id="KW-1185">Reference proteome</keyword>
<gene>
    <name evidence="3" type="ORF">E1163_10310</name>
</gene>
<dbReference type="PROSITE" id="PS50093">
    <property type="entry name" value="PKD"/>
    <property type="match status" value="2"/>
</dbReference>
<dbReference type="InterPro" id="IPR045829">
    <property type="entry name" value="PKD_6"/>
</dbReference>
<dbReference type="RefSeq" id="WP_155171366.1">
    <property type="nucleotide sequence ID" value="NZ_BAAAFL010000010.1"/>
</dbReference>
<dbReference type="Pfam" id="PF19408">
    <property type="entry name" value="PKD_6"/>
    <property type="match status" value="2"/>
</dbReference>
<feature type="domain" description="PKD" evidence="2">
    <location>
        <begin position="2469"/>
        <end position="2506"/>
    </location>
</feature>
<feature type="signal peptide" evidence="1">
    <location>
        <begin position="1"/>
        <end position="21"/>
    </location>
</feature>
<dbReference type="InterPro" id="IPR013783">
    <property type="entry name" value="Ig-like_fold"/>
</dbReference>
<dbReference type="InterPro" id="IPR035986">
    <property type="entry name" value="PKD_dom_sf"/>
</dbReference>
<dbReference type="SMART" id="SM00089">
    <property type="entry name" value="PKD"/>
    <property type="match status" value="2"/>
</dbReference>
<dbReference type="EMBL" id="SMLW01000505">
    <property type="protein sequence ID" value="MTI25334.1"/>
    <property type="molecule type" value="Genomic_DNA"/>
</dbReference>
<dbReference type="Gene3D" id="2.60.40.10">
    <property type="entry name" value="Immunoglobulins"/>
    <property type="match status" value="2"/>
</dbReference>
<dbReference type="InterPro" id="IPR000601">
    <property type="entry name" value="PKD_dom"/>
</dbReference>
<feature type="domain" description="PKD" evidence="2">
    <location>
        <begin position="2657"/>
        <end position="2703"/>
    </location>
</feature>
<accession>A0ABW9RMJ1</accession>
<dbReference type="SUPFAM" id="SSF49299">
    <property type="entry name" value="PKD domain"/>
    <property type="match status" value="2"/>
</dbReference>
<dbReference type="CDD" id="cd00146">
    <property type="entry name" value="PKD"/>
    <property type="match status" value="1"/>
</dbReference>
<dbReference type="InterPro" id="IPR045828">
    <property type="entry name" value="PKD_Bacteroidetes"/>
</dbReference>
<comment type="caution">
    <text evidence="3">The sequence shown here is derived from an EMBL/GenBank/DDBJ whole genome shotgun (WGS) entry which is preliminary data.</text>
</comment>
<sequence length="2813" mass="300554">MKTAVFSFSLLFFSILSLNLAGQNLIKARHESDAQTSIDVEFSAIPSADPQVSSFSVTAGGVPTGIVAVTPMPAPAYRITLSSPLPIDPGQVIVTYLTTGSTVISQNNRPLVCSDFEWETNTRPTPSCAPVDPINKMVFSIKRGARNSSQFSFDKIESHVTWNDPANTISRMSGYESDESGTSATGTTFISFDAYQDNFKYPEEDNGCSYTSEWRIFIDGEGSCTPGNLNQFVSYTSHNVDDKGNGKLTLSPDVPNAHKVCLNEEAHVRFNDESTLNCITGTETPNNEGRWVRVIYGDPSKAAKDRIPDVYINGIQVTDDQGELLDPKGAGNLRLTNAGIVYTGSTADIFGVRYHPAPVTEAVASFFPITTVSTPQGLANRQPGDRFAVRMQYWNVCNPYDGIGNITKNERSSGQDIVITDIPPTPVAQPNDICLNSEQGSFSIENPANSLNINWYDADPAGGGKKITNPLGVNSAKLPASGLIDNTTPGIYSVWVTQISDASSCESNAVETTLTVKDPLTRPGDISGPAALCNGASNVNFTVPDIEGSTVYGGDWEYYWTHSGGTGVAFDNNTGQSVSVDFNLGAFSGNSATRTIEVMKRYKNSVEACTGERTTYKVTLYKPSLGGKISSAKTICETGSTGDLTLSAYRGKVITWQRQKDGGGYADIPGTANLVKFNEVLPDAGNYNYRAVVANGECNAAFSTPVTVTVNPVPKKPVISEASGNPLTICENAGSVTLQSSNTDGAANTFVWYKADDLTTPVQSGESAQLVLTKASESGEYVVKVVGILPTTCESTLSDPVKVNINTLPSASLSGGGSVCAGNPAPDITWLLNGTPPFNFRIQVTGQPDIVETDYSSSSYVIEAPAPEITTTYEMVSLTDTNNCGTGSLGGAATVTIGGTPPAFENSTPLAGPAVCSLGAATHMPSITFDMDLEGEYRLMFNINEGSTSALTFNTDAAGVFVMQPDYNAAPFNSNPGIYSYNLISISNLSTGCQTAIDQTVDLVVNAAPVPPANPQDVVVCSDSGTGGTLVVDDPGAGYSIEWFSSYESPEFNTPLSAADGTISGTGNNNFMPNSSDSNIYYAAVRNLITGCLSTTAVAVEQVQDQAPVAVADLDAEPLNNVTCTSVFALHANLPSTGETGTWSGPAGIQFQDIHNPETIVSNLPIGKINLSWTVKSALGGCSDASDELTIERFKLPQAIDPAPALCAEGDQQQVSGIDLATEYQDQITGIEGSKGLHVEWFTDAGRTIPVSDPSNYTATQADIIYTRVTDEITSCFSEGTVSFTINALPAALDLNDFLCEDQLNSNQASSIDLNAYNNRIIGSASSDDRLVEWFTDDKFIVAVPDPSDVIVKNGAVFFARVTDKSNPLTCSNTGSLEFTINPLPENNPISGPTTQCAGSEVQLYQINPVLNQGSTYVWEVPEGFVQFGGGGKNDFFVLLNFPEQTTADLKVTEVFSNGCTGETQALTITVTGSPSPLKIYPEALAVCENESGVVFYVENLPNTSYAWTVPSGAQIIKGQGTHEIMVNFGLFGGNVAVTPTSNSGNCAGSAAQTSVTVNPRPQLDPVPATEVCSGETSGIILSYLSSGAPAAGYDIVDISPEPGLAAGNSNATLGINQPADAIFNDLYENRTGRPLNVQYTVRPRSSKGCTGALSSFVLTVNPEPKLSALLNRERCSGEEANIILEVAAGSIAASSYNILSVEAGALVADTANRVEKTELPYLAVQGDFLRNEIYRNYTSHPVEVTYTIEPVNGECTGEPSYVTLTVYPEPVGADTEELAKCSGESFEVALQDIVNRNNALESRFSWKAEYEAGISGGMYSGTGNISETLFNMTDTTVIVTYTVEPTMVSSGCPGAPFKVMVPINPEVVAIDQNIDVCLSAPLVDLNSLEEVITTDKDNVVQWYTDAATTIGVSTPENFDVRDQKTVYAVVKSGNCSNTAKISFSITDISVTLSGVTSDYNGYDVSCAGMDDASVKFQAYGGTAPYAFVLNEDPSNTSGMEDGEFSGLSAGDYTVTVTDATGCVSDISAPIVVKDPLPLNAGTVFGEANVCIGSLPSTFDEISEPIGGTGNYTYQWELSTDGVSFADAWGATAQDAEYDPVREDFAGGEGVYYFRRVVSSGDAPSCSNVASNIIKVKINPLPSGDFSFQDTEGNPIEEICAGDPFLIAFNFSGGQADYVFDYHDDKGNTYTNVIGHAGVPVLVNFDQVKSTTTFTLDRVRDIYGCESNNPQPVSHTIKVVSTDTEFEVVGPATACSPSTIQFRHDQVKGVTYTWRWYDGGDSTYTATATEAGKVISHTFKNGSSSTTIHYEVLLYASDTSSTGMACSSYSREKITIYPEIYANVSTQTPLVCSGEEIKFTNLSQGATEHRWYYRKQGETGMKEQVQVTKDATFRIVNDGSSNPQLYEVVYTGSKTQAGGNTCSSSQTVLVKVYQNVIPDFTFTPDPPEFINGSAVVTFKNTSTPQGNEDEFSFNWDFGDGFRQNNTPNPSPVRYTTPGEKTIQLSVVKKELPGVCDASVTKTINIESLSVSANFEVDKQSLCLGSEVTITNKSKGDANEFVWEIYDENGVLVYKHVDAVTSIDATYSPSFPFTPQRAGIYDVKLSAVNIYTGDFDEIKSKAFEVYETPAAIFETRPDVVMVPDQPLNTLNLSDAANSYSWDFGDGGTSNEFEPEHHYEKDGVYHVTLIASATYPGITCSDTVTHQVVAESGGDYRLPNAFTPSLTGPSGDGRIKSEVANDIFLPVTRGVAEFHMAIYNRWGNLIFESNDSEVGWDGYDKDGKLMPAGVYLYQLVLTFSNGQRRRVVGDVTLIR</sequence>
<dbReference type="Pfam" id="PF19406">
    <property type="entry name" value="PKD_5"/>
    <property type="match status" value="2"/>
</dbReference>
<evidence type="ECO:0000259" key="2">
    <source>
        <dbReference type="PROSITE" id="PS50093"/>
    </source>
</evidence>
<organism evidence="3 4">
    <name type="scientific">Fulvivirga kasyanovii</name>
    <dbReference type="NCBI Taxonomy" id="396812"/>
    <lineage>
        <taxon>Bacteria</taxon>
        <taxon>Pseudomonadati</taxon>
        <taxon>Bacteroidota</taxon>
        <taxon>Cytophagia</taxon>
        <taxon>Cytophagales</taxon>
        <taxon>Fulvivirgaceae</taxon>
        <taxon>Fulvivirga</taxon>
    </lineage>
</organism>
<proteinExistence type="predicted"/>
<evidence type="ECO:0000313" key="3">
    <source>
        <dbReference type="EMBL" id="MTI25334.1"/>
    </source>
</evidence>
<protein>
    <submittedName>
        <fullName evidence="3">PKD domain-containing protein</fullName>
    </submittedName>
</protein>
<dbReference type="Proteomes" id="UP000798808">
    <property type="component" value="Unassembled WGS sequence"/>
</dbReference>
<name>A0ABW9RMJ1_9BACT</name>
<dbReference type="Pfam" id="PF18911">
    <property type="entry name" value="PKD_4"/>
    <property type="match status" value="1"/>
</dbReference>
<dbReference type="InterPro" id="IPR022409">
    <property type="entry name" value="PKD/Chitinase_dom"/>
</dbReference>